<evidence type="ECO:0000256" key="1">
    <source>
        <dbReference type="SAM" id="Phobius"/>
    </source>
</evidence>
<feature type="transmembrane region" description="Helical" evidence="1">
    <location>
        <begin position="12"/>
        <end position="31"/>
    </location>
</feature>
<feature type="transmembrane region" description="Helical" evidence="1">
    <location>
        <begin position="37"/>
        <end position="58"/>
    </location>
</feature>
<organism evidence="2 3">
    <name type="scientific">Streptomyces evansiae</name>
    <dbReference type="NCBI Taxonomy" id="3075535"/>
    <lineage>
        <taxon>Bacteria</taxon>
        <taxon>Bacillati</taxon>
        <taxon>Actinomycetota</taxon>
        <taxon>Actinomycetes</taxon>
        <taxon>Kitasatosporales</taxon>
        <taxon>Streptomycetaceae</taxon>
        <taxon>Streptomyces</taxon>
    </lineage>
</organism>
<evidence type="ECO:0000313" key="2">
    <source>
        <dbReference type="EMBL" id="MDT0408253.1"/>
    </source>
</evidence>
<sequence length="112" mass="11656">MSQYDEGHTVAGWTGAAVAVACSACLAVAVVGWTPGWYLGLVLLVVAAVLTWVLHLAGWGKAAGSRPRAAWGVRDTSARAGHPDCFACRLAGRRGEAAVVPKRARTVETRTG</sequence>
<keyword evidence="3" id="KW-1185">Reference proteome</keyword>
<gene>
    <name evidence="2" type="ORF">RM698_04195</name>
</gene>
<protein>
    <submittedName>
        <fullName evidence="2">Uncharacterized protein</fullName>
    </submittedName>
</protein>
<dbReference type="RefSeq" id="WP_010269532.1">
    <property type="nucleotide sequence ID" value="NZ_JAVRET010000006.1"/>
</dbReference>
<dbReference type="Proteomes" id="UP001183610">
    <property type="component" value="Unassembled WGS sequence"/>
</dbReference>
<comment type="caution">
    <text evidence="2">The sequence shown here is derived from an EMBL/GenBank/DDBJ whole genome shotgun (WGS) entry which is preliminary data.</text>
</comment>
<reference evidence="3" key="1">
    <citation type="submission" date="2023-07" db="EMBL/GenBank/DDBJ databases">
        <title>30 novel species of actinomycetes from the DSMZ collection.</title>
        <authorList>
            <person name="Nouioui I."/>
        </authorList>
    </citation>
    <scope>NUCLEOTIDE SEQUENCE [LARGE SCALE GENOMIC DNA]</scope>
    <source>
        <strain evidence="3">DSM 41979</strain>
    </source>
</reference>
<accession>A0ABU2QUY0</accession>
<keyword evidence="1" id="KW-0812">Transmembrane</keyword>
<evidence type="ECO:0000313" key="3">
    <source>
        <dbReference type="Proteomes" id="UP001183610"/>
    </source>
</evidence>
<proteinExistence type="predicted"/>
<dbReference type="EMBL" id="JAVRET010000006">
    <property type="protein sequence ID" value="MDT0408253.1"/>
    <property type="molecule type" value="Genomic_DNA"/>
</dbReference>
<name>A0ABU2QUY0_9ACTN</name>
<keyword evidence="1" id="KW-1133">Transmembrane helix</keyword>
<keyword evidence="1" id="KW-0472">Membrane</keyword>